<evidence type="ECO:0000313" key="5">
    <source>
        <dbReference type="Proteomes" id="UP000190341"/>
    </source>
</evidence>
<evidence type="ECO:0000256" key="1">
    <source>
        <dbReference type="SAM" id="Phobius"/>
    </source>
</evidence>
<dbReference type="InterPro" id="IPR025205">
    <property type="entry name" value="PilX/PilW_C"/>
</dbReference>
<feature type="domain" description="Type 4 fimbrial biogenesis protein PilX N-terminal" evidence="3">
    <location>
        <begin position="13"/>
        <end position="63"/>
    </location>
</feature>
<dbReference type="InterPro" id="IPR025746">
    <property type="entry name" value="PilX_N_dom"/>
</dbReference>
<dbReference type="Pfam" id="PF14341">
    <property type="entry name" value="PilX_N"/>
    <property type="match status" value="1"/>
</dbReference>
<dbReference type="RefSeq" id="WP_079723169.1">
    <property type="nucleotide sequence ID" value="NZ_BMCL01000003.1"/>
</dbReference>
<keyword evidence="5" id="KW-1185">Reference proteome</keyword>
<evidence type="ECO:0000259" key="3">
    <source>
        <dbReference type="Pfam" id="PF14341"/>
    </source>
</evidence>
<dbReference type="AlphaFoldDB" id="A0A1T5JGZ3"/>
<keyword evidence="1" id="KW-0472">Membrane</keyword>
<protein>
    <submittedName>
        <fullName evidence="4">Type IV pilus assembly protein PilX</fullName>
    </submittedName>
</protein>
<proteinExistence type="predicted"/>
<reference evidence="4 5" key="1">
    <citation type="submission" date="2017-02" db="EMBL/GenBank/DDBJ databases">
        <authorList>
            <person name="Peterson S.W."/>
        </authorList>
    </citation>
    <scope>NUCLEOTIDE SEQUENCE [LARGE SCALE GENOMIC DNA]</scope>
    <source>
        <strain evidence="4 5">P15</strain>
    </source>
</reference>
<evidence type="ECO:0000313" key="4">
    <source>
        <dbReference type="EMBL" id="SKC50709.1"/>
    </source>
</evidence>
<evidence type="ECO:0000259" key="2">
    <source>
        <dbReference type="Pfam" id="PF13681"/>
    </source>
</evidence>
<feature type="transmembrane region" description="Helical" evidence="1">
    <location>
        <begin position="12"/>
        <end position="35"/>
    </location>
</feature>
<dbReference type="Pfam" id="PF13681">
    <property type="entry name" value="PilX"/>
    <property type="match status" value="1"/>
</dbReference>
<dbReference type="EMBL" id="FUZV01000001">
    <property type="protein sequence ID" value="SKC50709.1"/>
    <property type="molecule type" value="Genomic_DNA"/>
</dbReference>
<name>A0A1T5JGZ3_9GAMM</name>
<dbReference type="Proteomes" id="UP000190341">
    <property type="component" value="Unassembled WGS sequence"/>
</dbReference>
<feature type="domain" description="PilX/PilW C-terminal" evidence="2">
    <location>
        <begin position="96"/>
        <end position="181"/>
    </location>
</feature>
<dbReference type="STRING" id="428993.SAMN06296058_0797"/>
<organism evidence="4 5">
    <name type="scientific">Pseudoxanthomonas indica</name>
    <dbReference type="NCBI Taxonomy" id="428993"/>
    <lineage>
        <taxon>Bacteria</taxon>
        <taxon>Pseudomonadati</taxon>
        <taxon>Pseudomonadota</taxon>
        <taxon>Gammaproteobacteria</taxon>
        <taxon>Lysobacterales</taxon>
        <taxon>Lysobacteraceae</taxon>
        <taxon>Pseudoxanthomonas</taxon>
    </lineage>
</organism>
<accession>A0A1T5JGZ3</accession>
<sequence length="183" mass="19664">MNTRILRSRYRQAGASLVVVMILLVVMTLLGLAVLRSTLLEERMSANLLDRSYAFQAAEAALRQGEVLAGASGTRAAVPADGCENGLCSLPVATNTDRWLDTGFSADNWAAASADSRSEIAPPASYIVEYMGDAPTWPGCDLVDETSRSPLCLRPRYRITARSLDVNGGERAAVILQTNFIAL</sequence>
<dbReference type="OrthoDB" id="5801860at2"/>
<keyword evidence="1" id="KW-0812">Transmembrane</keyword>
<gene>
    <name evidence="4" type="ORF">SAMN06296058_0797</name>
</gene>
<keyword evidence="1" id="KW-1133">Transmembrane helix</keyword>